<dbReference type="WBParaSite" id="HPBE_0001963401-mRNA-1">
    <property type="protein sequence ID" value="HPBE_0001963401-mRNA-1"/>
    <property type="gene ID" value="HPBE_0001963401"/>
</dbReference>
<accession>A0A3P8BEQ0</accession>
<dbReference type="EMBL" id="UZAH01031507">
    <property type="protein sequence ID" value="VDP15920.1"/>
    <property type="molecule type" value="Genomic_DNA"/>
</dbReference>
<organism evidence="3 4">
    <name type="scientific">Heligmosomoides polygyrus</name>
    <name type="common">Parasitic roundworm</name>
    <dbReference type="NCBI Taxonomy" id="6339"/>
    <lineage>
        <taxon>Eukaryota</taxon>
        <taxon>Metazoa</taxon>
        <taxon>Ecdysozoa</taxon>
        <taxon>Nematoda</taxon>
        <taxon>Chromadorea</taxon>
        <taxon>Rhabditida</taxon>
        <taxon>Rhabditina</taxon>
        <taxon>Rhabditomorpha</taxon>
        <taxon>Strongyloidea</taxon>
        <taxon>Heligmosomidae</taxon>
        <taxon>Heligmosomoides</taxon>
    </lineage>
</organism>
<dbReference type="OrthoDB" id="5826678at2759"/>
<evidence type="ECO:0000256" key="1">
    <source>
        <dbReference type="SAM" id="Phobius"/>
    </source>
</evidence>
<gene>
    <name evidence="2" type="ORF">HPBE_LOCUS19633</name>
</gene>
<evidence type="ECO:0000313" key="3">
    <source>
        <dbReference type="Proteomes" id="UP000050761"/>
    </source>
</evidence>
<dbReference type="Proteomes" id="UP000050761">
    <property type="component" value="Unassembled WGS sequence"/>
</dbReference>
<sequence length="168" mass="20006">MTLSTLTPRLVSNKCLSRILCMRFASGKGMKLEGKQSLTMDPKLGFFKYERDISRDKRYENPQKLGDTPMRFLVRKLHHAYELYPIFLLTGLWFVLFCYTIYYSFSKSEIWLDRSKTTAPWDWERTRNNYWKKPTLLFDKEGVTHQRLEIMEALQDQMVEAAKARGTR</sequence>
<evidence type="ECO:0000313" key="2">
    <source>
        <dbReference type="EMBL" id="VDP15920.1"/>
    </source>
</evidence>
<proteinExistence type="predicted"/>
<reference evidence="2 3" key="1">
    <citation type="submission" date="2018-11" db="EMBL/GenBank/DDBJ databases">
        <authorList>
            <consortium name="Pathogen Informatics"/>
        </authorList>
    </citation>
    <scope>NUCLEOTIDE SEQUENCE [LARGE SCALE GENOMIC DNA]</scope>
</reference>
<keyword evidence="3" id="KW-1185">Reference proteome</keyword>
<reference evidence="4" key="2">
    <citation type="submission" date="2019-09" db="UniProtKB">
        <authorList>
            <consortium name="WormBaseParasite"/>
        </authorList>
    </citation>
    <scope>IDENTIFICATION</scope>
</reference>
<keyword evidence="1" id="KW-1133">Transmembrane helix</keyword>
<feature type="transmembrane region" description="Helical" evidence="1">
    <location>
        <begin position="83"/>
        <end position="105"/>
    </location>
</feature>
<keyword evidence="1" id="KW-0812">Transmembrane</keyword>
<keyword evidence="1" id="KW-0472">Membrane</keyword>
<name>A0A183GBX9_HELPZ</name>
<dbReference type="AlphaFoldDB" id="A0A183GBX9"/>
<accession>A0A183GBX9</accession>
<evidence type="ECO:0000313" key="4">
    <source>
        <dbReference type="WBParaSite" id="HPBE_0001963401-mRNA-1"/>
    </source>
</evidence>
<protein>
    <submittedName>
        <fullName evidence="2 4">Uncharacterized protein</fullName>
    </submittedName>
</protein>